<accession>A0A842HAD8</accession>
<reference evidence="2 3" key="1">
    <citation type="submission" date="2020-07" db="EMBL/GenBank/DDBJ databases">
        <authorList>
            <person name="Feng X."/>
        </authorList>
    </citation>
    <scope>NUCLEOTIDE SEQUENCE [LARGE SCALE GENOMIC DNA]</scope>
    <source>
        <strain evidence="2 3">JCM31066</strain>
    </source>
</reference>
<sequence length="100" mass="11039">MPIYVYEVITGDGSSGERFEIEQPMSAAPLTQHPRTGQPVRRVYLPPNLGSKYTPGSTQNKLSNENVEKAGFTRYERDKLTGTYHKVAGKDSAAPDTLKP</sequence>
<evidence type="ECO:0000313" key="2">
    <source>
        <dbReference type="EMBL" id="MBC2593058.1"/>
    </source>
</evidence>
<proteinExistence type="predicted"/>
<dbReference type="RefSeq" id="WP_185674057.1">
    <property type="nucleotide sequence ID" value="NZ_JACHVB010000012.1"/>
</dbReference>
<gene>
    <name evidence="2" type="ORF">H5P28_02175</name>
</gene>
<dbReference type="Proteomes" id="UP000546464">
    <property type="component" value="Unassembled WGS sequence"/>
</dbReference>
<name>A0A842HAD8_9BACT</name>
<comment type="caution">
    <text evidence="2">The sequence shown here is derived from an EMBL/GenBank/DDBJ whole genome shotgun (WGS) entry which is preliminary data.</text>
</comment>
<dbReference type="AlphaFoldDB" id="A0A842HAD8"/>
<organism evidence="2 3">
    <name type="scientific">Ruficoccus amylovorans</name>
    <dbReference type="NCBI Taxonomy" id="1804625"/>
    <lineage>
        <taxon>Bacteria</taxon>
        <taxon>Pseudomonadati</taxon>
        <taxon>Verrucomicrobiota</taxon>
        <taxon>Opitutia</taxon>
        <taxon>Puniceicoccales</taxon>
        <taxon>Cerasicoccaceae</taxon>
        <taxon>Ruficoccus</taxon>
    </lineage>
</organism>
<protein>
    <submittedName>
        <fullName evidence="2">Zinc ribbon domain-containing protein</fullName>
    </submittedName>
</protein>
<keyword evidence="3" id="KW-1185">Reference proteome</keyword>
<feature type="compositionally biased region" description="Polar residues" evidence="1">
    <location>
        <begin position="54"/>
        <end position="65"/>
    </location>
</feature>
<evidence type="ECO:0000256" key="1">
    <source>
        <dbReference type="SAM" id="MobiDB-lite"/>
    </source>
</evidence>
<feature type="region of interest" description="Disordered" evidence="1">
    <location>
        <begin position="48"/>
        <end position="70"/>
    </location>
</feature>
<evidence type="ECO:0000313" key="3">
    <source>
        <dbReference type="Proteomes" id="UP000546464"/>
    </source>
</evidence>
<dbReference type="EMBL" id="JACHVB010000012">
    <property type="protein sequence ID" value="MBC2593058.1"/>
    <property type="molecule type" value="Genomic_DNA"/>
</dbReference>